<feature type="transmembrane region" description="Helical" evidence="1">
    <location>
        <begin position="56"/>
        <end position="83"/>
    </location>
</feature>
<feature type="transmembrane region" description="Helical" evidence="1">
    <location>
        <begin position="127"/>
        <end position="149"/>
    </location>
</feature>
<feature type="transmembrane region" description="Helical" evidence="1">
    <location>
        <begin position="103"/>
        <end position="121"/>
    </location>
</feature>
<dbReference type="RefSeq" id="WP_153093401.1">
    <property type="nucleotide sequence ID" value="NZ_VZBX01000006.1"/>
</dbReference>
<keyword evidence="1" id="KW-1133">Transmembrane helix</keyword>
<gene>
    <name evidence="2" type="ORF">F7D71_12625</name>
</gene>
<keyword evidence="1" id="KW-0812">Transmembrane</keyword>
<feature type="transmembrane region" description="Helical" evidence="1">
    <location>
        <begin position="16"/>
        <end position="36"/>
    </location>
</feature>
<keyword evidence="1" id="KW-0472">Membrane</keyword>
<evidence type="ECO:0000313" key="2">
    <source>
        <dbReference type="EMBL" id="MQN78683.1"/>
    </source>
</evidence>
<comment type="caution">
    <text evidence="2">The sequence shown here is derived from an EMBL/GenBank/DDBJ whole genome shotgun (WGS) entry which is preliminary data.</text>
</comment>
<organism evidence="2 3">
    <name type="scientific">Segatella copri</name>
    <dbReference type="NCBI Taxonomy" id="165179"/>
    <lineage>
        <taxon>Bacteria</taxon>
        <taxon>Pseudomonadati</taxon>
        <taxon>Bacteroidota</taxon>
        <taxon>Bacteroidia</taxon>
        <taxon>Bacteroidales</taxon>
        <taxon>Prevotellaceae</taxon>
        <taxon>Segatella</taxon>
    </lineage>
</organism>
<reference evidence="3" key="1">
    <citation type="submission" date="2019-09" db="EMBL/GenBank/DDBJ databases">
        <title>Distinct polysaccharide growth profiles of human intestinal Prevotella copri isolates.</title>
        <authorList>
            <person name="Fehlner-Peach H."/>
            <person name="Magnabosco C."/>
            <person name="Raghavan V."/>
            <person name="Scher J.U."/>
            <person name="Tett A."/>
            <person name="Cox L.M."/>
            <person name="Gottsegen C."/>
            <person name="Watters A."/>
            <person name="Wiltshire- Gordon J.D."/>
            <person name="Segata N."/>
            <person name="Bonneau R."/>
            <person name="Littman D.R."/>
        </authorList>
    </citation>
    <scope>NUCLEOTIDE SEQUENCE [LARGE SCALE GENOMIC DNA]</scope>
    <source>
        <strain evidence="3">BU41712</strain>
    </source>
</reference>
<proteinExistence type="predicted"/>
<accession>A0AA90UNA9</accession>
<evidence type="ECO:0000313" key="3">
    <source>
        <dbReference type="Proteomes" id="UP000423156"/>
    </source>
</evidence>
<protein>
    <submittedName>
        <fullName evidence="2">Uncharacterized protein</fullName>
    </submittedName>
</protein>
<evidence type="ECO:0000256" key="1">
    <source>
        <dbReference type="SAM" id="Phobius"/>
    </source>
</evidence>
<name>A0AA90UNA9_9BACT</name>
<dbReference type="AlphaFoldDB" id="A0AA90UNA9"/>
<sequence>MVSVLRTNYLRTVPKLILFLTSYSPLFVCIIVRQLYYNRSYLHFAGFDKAGILCLLHKFGLSILLGLLLVLVTLGTILFLKILRSSSKNGNNVTVKSISNKNAESIGYIATYIIPFLFQSFDELGDIIPLLILLIIIYRIYVTSSLLLVNPVLNCKYSLFEMEYEEQGQRKQGLMISPFRDIYESDNIKIYNIGYKLPVGGINLVHT</sequence>
<dbReference type="EMBL" id="VZBZ01000151">
    <property type="protein sequence ID" value="MQN78683.1"/>
    <property type="molecule type" value="Genomic_DNA"/>
</dbReference>
<dbReference type="Proteomes" id="UP000423156">
    <property type="component" value="Unassembled WGS sequence"/>
</dbReference>